<evidence type="ECO:0000256" key="4">
    <source>
        <dbReference type="ARBA" id="ARBA00022692"/>
    </source>
</evidence>
<sequence length="550" mass="60365">MPSHARIYRISALAVLGGALFGFDISSMSAIISTQPYLCQFNQRGFDERGRCLGPTSNTQGGITAAMPGGSLVGAVVSGWLSDRCGRKRAIMVGSGFWIVGSGLICASVNLPMLAVGRFVNGFAVGICSAQVPVYITEIAPPTVRGRLVAMQQWAVTWGILIMYFICFGCSYIDGVGAFRIPWGLQMLPAIYLGIGLAFEPESPRWLLKKGREEEAQNILCHLHGGGDVNSPFVQRELEEIKATISEEHKHADASWFELFTSNMMNRTLIGVFTQVWSQLTGMNVMMYYITYVFTMAGLSKPGTNDVLIPSSVSFIINVVMTVPALMWMDRWGRRPPLLIGSALMCLWLTLTAIIFGVYSRQPNPGEFASASESMVVSGPAARVIIAATCLFVATFAPTWGPVSWAYPPELFPLRLRGKAVALATSANWAFNFALAYFVPPAFENITWKTYVIFAVFCAVMYLHVYFLFPETANKTLEEIEQIFDDKQPGAIKYLGIPAWRTRNNRKSMIKQENRGSLTSKSEAPETKNSNGVRTATSVEATPKITGYGA</sequence>
<gene>
    <name evidence="12" type="ORF">C7999DRAFT_42515</name>
</gene>
<evidence type="ECO:0000256" key="9">
    <source>
        <dbReference type="SAM" id="MobiDB-lite"/>
    </source>
</evidence>
<feature type="transmembrane region" description="Helical" evidence="10">
    <location>
        <begin position="63"/>
        <end position="81"/>
    </location>
</feature>
<feature type="domain" description="Major facilitator superfamily (MFS) profile" evidence="11">
    <location>
        <begin position="10"/>
        <end position="473"/>
    </location>
</feature>
<evidence type="ECO:0000256" key="1">
    <source>
        <dbReference type="ARBA" id="ARBA00004141"/>
    </source>
</evidence>
<feature type="transmembrane region" description="Helical" evidence="10">
    <location>
        <begin position="269"/>
        <end position="295"/>
    </location>
</feature>
<keyword evidence="6 10" id="KW-0472">Membrane</keyword>
<dbReference type="FunFam" id="1.20.1250.20:FF:000026">
    <property type="entry name" value="MFS quinate transporter QutD"/>
    <property type="match status" value="1"/>
</dbReference>
<evidence type="ECO:0000256" key="5">
    <source>
        <dbReference type="ARBA" id="ARBA00022989"/>
    </source>
</evidence>
<reference evidence="12" key="2">
    <citation type="submission" date="2023-05" db="EMBL/GenBank/DDBJ databases">
        <authorList>
            <consortium name="Lawrence Berkeley National Laboratory"/>
            <person name="Steindorff A."/>
            <person name="Hensen N."/>
            <person name="Bonometti L."/>
            <person name="Westerberg I."/>
            <person name="Brannstrom I.O."/>
            <person name="Guillou S."/>
            <person name="Cros-Aarteil S."/>
            <person name="Calhoun S."/>
            <person name="Haridas S."/>
            <person name="Kuo A."/>
            <person name="Mondo S."/>
            <person name="Pangilinan J."/>
            <person name="Riley R."/>
            <person name="Labutti K."/>
            <person name="Andreopoulos B."/>
            <person name="Lipzen A."/>
            <person name="Chen C."/>
            <person name="Yanf M."/>
            <person name="Daum C."/>
            <person name="Ng V."/>
            <person name="Clum A."/>
            <person name="Ohm R."/>
            <person name="Martin F."/>
            <person name="Silar P."/>
            <person name="Natvig D."/>
            <person name="Lalanne C."/>
            <person name="Gautier V."/>
            <person name="Ament-Velasquez S.L."/>
            <person name="Kruys A."/>
            <person name="Hutchinson M.I."/>
            <person name="Powell A.J."/>
            <person name="Barry K."/>
            <person name="Miller A.N."/>
            <person name="Grigoriev I.V."/>
            <person name="Debuchy R."/>
            <person name="Gladieux P."/>
            <person name="Thoren M.H."/>
            <person name="Johannesson H."/>
        </authorList>
    </citation>
    <scope>NUCLEOTIDE SEQUENCE</scope>
    <source>
        <strain evidence="12">CBS 359.72</strain>
    </source>
</reference>
<evidence type="ECO:0000256" key="3">
    <source>
        <dbReference type="ARBA" id="ARBA00022448"/>
    </source>
</evidence>
<feature type="transmembrane region" description="Helical" evidence="10">
    <location>
        <begin position="12"/>
        <end position="32"/>
    </location>
</feature>
<evidence type="ECO:0000259" key="11">
    <source>
        <dbReference type="PROSITE" id="PS50850"/>
    </source>
</evidence>
<evidence type="ECO:0000313" key="12">
    <source>
        <dbReference type="EMBL" id="KAK4245979.1"/>
    </source>
</evidence>
<dbReference type="InterPro" id="IPR036259">
    <property type="entry name" value="MFS_trans_sf"/>
</dbReference>
<keyword evidence="4 10" id="KW-0812">Transmembrane</keyword>
<dbReference type="PROSITE" id="PS00216">
    <property type="entry name" value="SUGAR_TRANSPORT_1"/>
    <property type="match status" value="1"/>
</dbReference>
<feature type="transmembrane region" description="Helical" evidence="10">
    <location>
        <begin position="156"/>
        <end position="175"/>
    </location>
</feature>
<organism evidence="12 13">
    <name type="scientific">Corynascus novoguineensis</name>
    <dbReference type="NCBI Taxonomy" id="1126955"/>
    <lineage>
        <taxon>Eukaryota</taxon>
        <taxon>Fungi</taxon>
        <taxon>Dikarya</taxon>
        <taxon>Ascomycota</taxon>
        <taxon>Pezizomycotina</taxon>
        <taxon>Sordariomycetes</taxon>
        <taxon>Sordariomycetidae</taxon>
        <taxon>Sordariales</taxon>
        <taxon>Chaetomiaceae</taxon>
        <taxon>Corynascus</taxon>
    </lineage>
</organism>
<dbReference type="Gene3D" id="1.20.1250.20">
    <property type="entry name" value="MFS general substrate transporter like domains"/>
    <property type="match status" value="1"/>
</dbReference>
<dbReference type="PANTHER" id="PTHR48022:SF7">
    <property type="entry name" value="MAJOR FACILITATOR SUPERFAMILY (MFS) PROFILE DOMAIN-CONTAINING PROTEIN-RELATED"/>
    <property type="match status" value="1"/>
</dbReference>
<proteinExistence type="inferred from homology"/>
<feature type="transmembrane region" description="Helical" evidence="10">
    <location>
        <begin position="93"/>
        <end position="113"/>
    </location>
</feature>
<feature type="transmembrane region" description="Helical" evidence="10">
    <location>
        <begin position="451"/>
        <end position="469"/>
    </location>
</feature>
<feature type="transmembrane region" description="Helical" evidence="10">
    <location>
        <begin position="420"/>
        <end position="439"/>
    </location>
</feature>
<dbReference type="PANTHER" id="PTHR48022">
    <property type="entry name" value="PLASTIDIC GLUCOSE TRANSPORTER 4"/>
    <property type="match status" value="1"/>
</dbReference>
<keyword evidence="3 8" id="KW-0813">Transport</keyword>
<evidence type="ECO:0000256" key="6">
    <source>
        <dbReference type="ARBA" id="ARBA00023136"/>
    </source>
</evidence>
<comment type="subcellular location">
    <subcellularLocation>
        <location evidence="1">Membrane</location>
        <topology evidence="1">Multi-pass membrane protein</topology>
    </subcellularLocation>
</comment>
<dbReference type="SUPFAM" id="SSF103473">
    <property type="entry name" value="MFS general substrate transporter"/>
    <property type="match status" value="1"/>
</dbReference>
<name>A0AAN7CPM5_9PEZI</name>
<reference evidence="12" key="1">
    <citation type="journal article" date="2023" name="Mol. Phylogenet. Evol.">
        <title>Genome-scale phylogeny and comparative genomics of the fungal order Sordariales.</title>
        <authorList>
            <person name="Hensen N."/>
            <person name="Bonometti L."/>
            <person name="Westerberg I."/>
            <person name="Brannstrom I.O."/>
            <person name="Guillou S."/>
            <person name="Cros-Aarteil S."/>
            <person name="Calhoun S."/>
            <person name="Haridas S."/>
            <person name="Kuo A."/>
            <person name="Mondo S."/>
            <person name="Pangilinan J."/>
            <person name="Riley R."/>
            <person name="LaButti K."/>
            <person name="Andreopoulos B."/>
            <person name="Lipzen A."/>
            <person name="Chen C."/>
            <person name="Yan M."/>
            <person name="Daum C."/>
            <person name="Ng V."/>
            <person name="Clum A."/>
            <person name="Steindorff A."/>
            <person name="Ohm R.A."/>
            <person name="Martin F."/>
            <person name="Silar P."/>
            <person name="Natvig D.O."/>
            <person name="Lalanne C."/>
            <person name="Gautier V."/>
            <person name="Ament-Velasquez S.L."/>
            <person name="Kruys A."/>
            <person name="Hutchinson M.I."/>
            <person name="Powell A.J."/>
            <person name="Barry K."/>
            <person name="Miller A.N."/>
            <person name="Grigoriev I.V."/>
            <person name="Debuchy R."/>
            <person name="Gladieux P."/>
            <person name="Hiltunen Thoren M."/>
            <person name="Johannesson H."/>
        </authorList>
    </citation>
    <scope>NUCLEOTIDE SEQUENCE</scope>
    <source>
        <strain evidence="12">CBS 359.72</strain>
    </source>
</reference>
<feature type="transmembrane region" description="Helical" evidence="10">
    <location>
        <begin position="307"/>
        <end position="326"/>
    </location>
</feature>
<accession>A0AAN7CPM5</accession>
<comment type="caution">
    <text evidence="12">The sequence shown here is derived from an EMBL/GenBank/DDBJ whole genome shotgun (WGS) entry which is preliminary data.</text>
</comment>
<dbReference type="EMBL" id="MU857685">
    <property type="protein sequence ID" value="KAK4245979.1"/>
    <property type="molecule type" value="Genomic_DNA"/>
</dbReference>
<evidence type="ECO:0000256" key="10">
    <source>
        <dbReference type="SAM" id="Phobius"/>
    </source>
</evidence>
<evidence type="ECO:0000256" key="2">
    <source>
        <dbReference type="ARBA" id="ARBA00010992"/>
    </source>
</evidence>
<dbReference type="CDD" id="cd17356">
    <property type="entry name" value="MFS_HXT"/>
    <property type="match status" value="1"/>
</dbReference>
<evidence type="ECO:0000256" key="8">
    <source>
        <dbReference type="RuleBase" id="RU003346"/>
    </source>
</evidence>
<dbReference type="InterPro" id="IPR020846">
    <property type="entry name" value="MFS_dom"/>
</dbReference>
<feature type="region of interest" description="Disordered" evidence="9">
    <location>
        <begin position="506"/>
        <end position="550"/>
    </location>
</feature>
<evidence type="ECO:0000313" key="13">
    <source>
        <dbReference type="Proteomes" id="UP001303647"/>
    </source>
</evidence>
<protein>
    <submittedName>
        <fullName evidence="12">General substrate transporter</fullName>
    </submittedName>
</protein>
<comment type="similarity">
    <text evidence="2 8">Belongs to the major facilitator superfamily. Sugar transporter (TC 2.A.1.1) family.</text>
</comment>
<dbReference type="PROSITE" id="PS50850">
    <property type="entry name" value="MFS"/>
    <property type="match status" value="1"/>
</dbReference>
<dbReference type="GO" id="GO:0005351">
    <property type="term" value="F:carbohydrate:proton symporter activity"/>
    <property type="evidence" value="ECO:0007669"/>
    <property type="project" value="TreeGrafter"/>
</dbReference>
<feature type="transmembrane region" description="Helical" evidence="10">
    <location>
        <begin position="380"/>
        <end position="400"/>
    </location>
</feature>
<dbReference type="GO" id="GO:0016020">
    <property type="term" value="C:membrane"/>
    <property type="evidence" value="ECO:0007669"/>
    <property type="project" value="UniProtKB-SubCell"/>
</dbReference>
<dbReference type="NCBIfam" id="TIGR00879">
    <property type="entry name" value="SP"/>
    <property type="match status" value="1"/>
</dbReference>
<evidence type="ECO:0000256" key="7">
    <source>
        <dbReference type="ARBA" id="ARBA00023180"/>
    </source>
</evidence>
<feature type="transmembrane region" description="Helical" evidence="10">
    <location>
        <begin position="338"/>
        <end position="360"/>
    </location>
</feature>
<dbReference type="Proteomes" id="UP001303647">
    <property type="component" value="Unassembled WGS sequence"/>
</dbReference>
<keyword evidence="7" id="KW-0325">Glycoprotein</keyword>
<dbReference type="Pfam" id="PF00083">
    <property type="entry name" value="Sugar_tr"/>
    <property type="match status" value="1"/>
</dbReference>
<dbReference type="PROSITE" id="PS00217">
    <property type="entry name" value="SUGAR_TRANSPORT_2"/>
    <property type="match status" value="1"/>
</dbReference>
<dbReference type="PRINTS" id="PR00171">
    <property type="entry name" value="SUGRTRNSPORT"/>
</dbReference>
<dbReference type="InterPro" id="IPR005828">
    <property type="entry name" value="MFS_sugar_transport-like"/>
</dbReference>
<dbReference type="InterPro" id="IPR003663">
    <property type="entry name" value="Sugar/inositol_transpt"/>
</dbReference>
<dbReference type="InterPro" id="IPR050360">
    <property type="entry name" value="MFS_Sugar_Transporters"/>
</dbReference>
<feature type="compositionally biased region" description="Polar residues" evidence="9">
    <location>
        <begin position="515"/>
        <end position="540"/>
    </location>
</feature>
<dbReference type="InterPro" id="IPR005829">
    <property type="entry name" value="Sugar_transporter_CS"/>
</dbReference>
<dbReference type="AlphaFoldDB" id="A0AAN7CPM5"/>
<keyword evidence="13" id="KW-1185">Reference proteome</keyword>
<keyword evidence="5 10" id="KW-1133">Transmembrane helix</keyword>